<dbReference type="Gene3D" id="1.10.510.10">
    <property type="entry name" value="Transferase(Phosphotransferase) domain 1"/>
    <property type="match status" value="1"/>
</dbReference>
<proteinExistence type="predicted"/>
<sequence>MWEILYGEPVPFELNSKLQSKLQFQIQVCNGLRPHIYENTAKCYADLIKKCWNTEPNKRPTATEICNIFAEWQNSESILSGLLESDEKLQNIKNEDMQVYIDSHYKSCFISSNNDYKASQLYELEIPDVINE</sequence>
<gene>
    <name evidence="2" type="ORF">C2G38_2057507</name>
</gene>
<dbReference type="InterPro" id="IPR051681">
    <property type="entry name" value="Ser/Thr_Kinases-Pseudokinases"/>
</dbReference>
<evidence type="ECO:0000259" key="1">
    <source>
        <dbReference type="Pfam" id="PF07714"/>
    </source>
</evidence>
<dbReference type="Pfam" id="PF07714">
    <property type="entry name" value="PK_Tyr_Ser-Thr"/>
    <property type="match status" value="1"/>
</dbReference>
<dbReference type="GO" id="GO:0004674">
    <property type="term" value="F:protein serine/threonine kinase activity"/>
    <property type="evidence" value="ECO:0007669"/>
    <property type="project" value="TreeGrafter"/>
</dbReference>
<evidence type="ECO:0000313" key="2">
    <source>
        <dbReference type="EMBL" id="RIB29159.1"/>
    </source>
</evidence>
<dbReference type="OrthoDB" id="3205772at2759"/>
<organism evidence="2 3">
    <name type="scientific">Gigaspora rosea</name>
    <dbReference type="NCBI Taxonomy" id="44941"/>
    <lineage>
        <taxon>Eukaryota</taxon>
        <taxon>Fungi</taxon>
        <taxon>Fungi incertae sedis</taxon>
        <taxon>Mucoromycota</taxon>
        <taxon>Glomeromycotina</taxon>
        <taxon>Glomeromycetes</taxon>
        <taxon>Diversisporales</taxon>
        <taxon>Gigasporaceae</taxon>
        <taxon>Gigaspora</taxon>
    </lineage>
</organism>
<name>A0A397W743_9GLOM</name>
<reference evidence="2 3" key="1">
    <citation type="submission" date="2018-06" db="EMBL/GenBank/DDBJ databases">
        <title>Comparative genomics reveals the genomic features of Rhizophagus irregularis, R. cerebriforme, R. diaphanum and Gigaspora rosea, and their symbiotic lifestyle signature.</title>
        <authorList>
            <person name="Morin E."/>
            <person name="San Clemente H."/>
            <person name="Chen E.C.H."/>
            <person name="De La Providencia I."/>
            <person name="Hainaut M."/>
            <person name="Kuo A."/>
            <person name="Kohler A."/>
            <person name="Murat C."/>
            <person name="Tang N."/>
            <person name="Roy S."/>
            <person name="Loubradou J."/>
            <person name="Henrissat B."/>
            <person name="Grigoriev I.V."/>
            <person name="Corradi N."/>
            <person name="Roux C."/>
            <person name="Martin F.M."/>
        </authorList>
    </citation>
    <scope>NUCLEOTIDE SEQUENCE [LARGE SCALE GENOMIC DNA]</scope>
    <source>
        <strain evidence="2 3">DAOM 194757</strain>
    </source>
</reference>
<accession>A0A397W743</accession>
<dbReference type="Proteomes" id="UP000266673">
    <property type="component" value="Unassembled WGS sequence"/>
</dbReference>
<keyword evidence="3" id="KW-1185">Reference proteome</keyword>
<dbReference type="SUPFAM" id="SSF56112">
    <property type="entry name" value="Protein kinase-like (PK-like)"/>
    <property type="match status" value="1"/>
</dbReference>
<dbReference type="AlphaFoldDB" id="A0A397W743"/>
<dbReference type="InterPro" id="IPR011009">
    <property type="entry name" value="Kinase-like_dom_sf"/>
</dbReference>
<dbReference type="PANTHER" id="PTHR44329">
    <property type="entry name" value="SERINE/THREONINE-PROTEIN KINASE TNNI3K-RELATED"/>
    <property type="match status" value="1"/>
</dbReference>
<protein>
    <recommendedName>
        <fullName evidence="1">Serine-threonine/tyrosine-protein kinase catalytic domain-containing protein</fullName>
    </recommendedName>
</protein>
<dbReference type="PANTHER" id="PTHR44329:SF214">
    <property type="entry name" value="PROTEIN KINASE DOMAIN-CONTAINING PROTEIN"/>
    <property type="match status" value="1"/>
</dbReference>
<feature type="domain" description="Serine-threonine/tyrosine-protein kinase catalytic" evidence="1">
    <location>
        <begin position="1"/>
        <end position="67"/>
    </location>
</feature>
<comment type="caution">
    <text evidence="2">The sequence shown here is derived from an EMBL/GenBank/DDBJ whole genome shotgun (WGS) entry which is preliminary data.</text>
</comment>
<dbReference type="InterPro" id="IPR001245">
    <property type="entry name" value="Ser-Thr/Tyr_kinase_cat_dom"/>
</dbReference>
<dbReference type="EMBL" id="QKWP01000045">
    <property type="protein sequence ID" value="RIB29159.1"/>
    <property type="molecule type" value="Genomic_DNA"/>
</dbReference>
<evidence type="ECO:0000313" key="3">
    <source>
        <dbReference type="Proteomes" id="UP000266673"/>
    </source>
</evidence>